<dbReference type="HOGENOM" id="CLU_1649637_0_0_11"/>
<dbReference type="EMBL" id="CP002299">
    <property type="protein sequence ID" value="ADP84342.1"/>
    <property type="molecule type" value="Genomic_DNA"/>
</dbReference>
<dbReference type="Proteomes" id="UP000002484">
    <property type="component" value="Chromosome"/>
</dbReference>
<gene>
    <name evidence="1" type="ordered locus">FraEuI1c_6358</name>
</gene>
<dbReference type="AlphaFoldDB" id="E3J5W1"/>
<protein>
    <submittedName>
        <fullName evidence="1">Uncharacterized protein</fullName>
    </submittedName>
</protein>
<proteinExistence type="predicted"/>
<keyword evidence="2" id="KW-1185">Reference proteome</keyword>
<dbReference type="NCBIfam" id="TIGR03917">
    <property type="entry name" value="Frankia_40_dom"/>
    <property type="match status" value="1"/>
</dbReference>
<name>E3J5W1_PSEI1</name>
<organism evidence="1 2">
    <name type="scientific">Pseudofrankia inefficax (strain DSM 45817 / CECT 9037 / DDB 130130 / EuI1c)</name>
    <name type="common">Frankia inefficax</name>
    <dbReference type="NCBI Taxonomy" id="298654"/>
    <lineage>
        <taxon>Bacteria</taxon>
        <taxon>Bacillati</taxon>
        <taxon>Actinomycetota</taxon>
        <taxon>Actinomycetes</taxon>
        <taxon>Frankiales</taxon>
        <taxon>Frankiaceae</taxon>
        <taxon>Pseudofrankia</taxon>
    </lineage>
</organism>
<evidence type="ECO:0000313" key="1">
    <source>
        <dbReference type="EMBL" id="ADP84342.1"/>
    </source>
</evidence>
<dbReference type="KEGG" id="fri:FraEuI1c_6358"/>
<dbReference type="InterPro" id="IPR023817">
    <property type="entry name" value="Frankia_40_dom"/>
</dbReference>
<accession>E3J5W1</accession>
<evidence type="ECO:0000313" key="2">
    <source>
        <dbReference type="Proteomes" id="UP000002484"/>
    </source>
</evidence>
<reference evidence="1 2" key="1">
    <citation type="submission" date="2010-10" db="EMBL/GenBank/DDBJ databases">
        <title>Complete sequence of Frankia sp. EuI1c.</title>
        <authorList>
            <consortium name="US DOE Joint Genome Institute"/>
            <person name="Lucas S."/>
            <person name="Copeland A."/>
            <person name="Lapidus A."/>
            <person name="Cheng J.-F."/>
            <person name="Bruce D."/>
            <person name="Goodwin L."/>
            <person name="Pitluck S."/>
            <person name="Chertkov O."/>
            <person name="Detter J.C."/>
            <person name="Han C."/>
            <person name="Tapia R."/>
            <person name="Land M."/>
            <person name="Hauser L."/>
            <person name="Jeffries C."/>
            <person name="Kyrpides N."/>
            <person name="Ivanova N."/>
            <person name="Mikhailova N."/>
            <person name="Beauchemin N."/>
            <person name="Sen A."/>
            <person name="Sur S.A."/>
            <person name="Gtari M."/>
            <person name="Wall L."/>
            <person name="Tisa L."/>
            <person name="Woyke T."/>
        </authorList>
    </citation>
    <scope>NUCLEOTIDE SEQUENCE [LARGE SCALE GENOMIC DNA]</scope>
    <source>
        <strain evidence="2">DSM 45817 / CECT 9037 / EuI1c</strain>
    </source>
</reference>
<sequence>MASSHPTLAFPGERDRSGVTFLHRTDGSSVTVSTQPGGATGDRVVLLRLQSPLLDAVNAVYLRPAEADRLADGLTHAAEVTRRDLAAGGAADRVRTDGEEARRAPAGRRVVVVGEGTSAQGLCAVLAELPPGASLRDFSSDADLSLVFALPAPDAGPEPG</sequence>
<dbReference type="InParanoid" id="E3J5W1"/>